<dbReference type="EMBL" id="SRLO01000214">
    <property type="protein sequence ID" value="TNN66793.1"/>
    <property type="molecule type" value="Genomic_DNA"/>
</dbReference>
<accession>A0A4Z2HP82</accession>
<sequence>MSGLSLLKVGGEALRSESDPDGAKNNNNKHSELLPRRRSSSLWGALSTTSGMLTRNLRSSRSTVMVLGLQQREVLRRHAVDLGEESELRGVVVVVVVVKMVVSRRCAHLEDQVSLLQRPLLGGEPRVRHVLDEDLAPELQAVL</sequence>
<protein>
    <submittedName>
        <fullName evidence="2">Uncharacterized protein</fullName>
    </submittedName>
</protein>
<organism evidence="2 3">
    <name type="scientific">Liparis tanakae</name>
    <name type="common">Tanaka's snailfish</name>
    <dbReference type="NCBI Taxonomy" id="230148"/>
    <lineage>
        <taxon>Eukaryota</taxon>
        <taxon>Metazoa</taxon>
        <taxon>Chordata</taxon>
        <taxon>Craniata</taxon>
        <taxon>Vertebrata</taxon>
        <taxon>Euteleostomi</taxon>
        <taxon>Actinopterygii</taxon>
        <taxon>Neopterygii</taxon>
        <taxon>Teleostei</taxon>
        <taxon>Neoteleostei</taxon>
        <taxon>Acanthomorphata</taxon>
        <taxon>Eupercaria</taxon>
        <taxon>Perciformes</taxon>
        <taxon>Cottioidei</taxon>
        <taxon>Cottales</taxon>
        <taxon>Liparidae</taxon>
        <taxon>Liparis</taxon>
    </lineage>
</organism>
<proteinExistence type="predicted"/>
<dbReference type="Proteomes" id="UP000314294">
    <property type="component" value="Unassembled WGS sequence"/>
</dbReference>
<name>A0A4Z2HP82_9TELE</name>
<comment type="caution">
    <text evidence="2">The sequence shown here is derived from an EMBL/GenBank/DDBJ whole genome shotgun (WGS) entry which is preliminary data.</text>
</comment>
<evidence type="ECO:0000313" key="3">
    <source>
        <dbReference type="Proteomes" id="UP000314294"/>
    </source>
</evidence>
<feature type="region of interest" description="Disordered" evidence="1">
    <location>
        <begin position="10"/>
        <end position="38"/>
    </location>
</feature>
<evidence type="ECO:0000256" key="1">
    <source>
        <dbReference type="SAM" id="MobiDB-lite"/>
    </source>
</evidence>
<dbReference type="AlphaFoldDB" id="A0A4Z2HP82"/>
<evidence type="ECO:0000313" key="2">
    <source>
        <dbReference type="EMBL" id="TNN66793.1"/>
    </source>
</evidence>
<gene>
    <name evidence="2" type="ORF">EYF80_023035</name>
</gene>
<reference evidence="2 3" key="1">
    <citation type="submission" date="2019-03" db="EMBL/GenBank/DDBJ databases">
        <title>First draft genome of Liparis tanakae, snailfish: a comprehensive survey of snailfish specific genes.</title>
        <authorList>
            <person name="Kim W."/>
            <person name="Song I."/>
            <person name="Jeong J.-H."/>
            <person name="Kim D."/>
            <person name="Kim S."/>
            <person name="Ryu S."/>
            <person name="Song J.Y."/>
            <person name="Lee S.K."/>
        </authorList>
    </citation>
    <scope>NUCLEOTIDE SEQUENCE [LARGE SCALE GENOMIC DNA]</scope>
    <source>
        <tissue evidence="2">Muscle</tissue>
    </source>
</reference>
<keyword evidence="3" id="KW-1185">Reference proteome</keyword>